<organism evidence="6">
    <name type="scientific">Blastocystis hominis</name>
    <dbReference type="NCBI Taxonomy" id="12968"/>
    <lineage>
        <taxon>Eukaryota</taxon>
        <taxon>Sar</taxon>
        <taxon>Stramenopiles</taxon>
        <taxon>Bigyra</taxon>
        <taxon>Opalozoa</taxon>
        <taxon>Opalinata</taxon>
        <taxon>Blastocystidae</taxon>
        <taxon>Blastocystis</taxon>
    </lineage>
</organism>
<dbReference type="InterPro" id="IPR027640">
    <property type="entry name" value="Kinesin-like_fam"/>
</dbReference>
<dbReference type="GO" id="GO:0008017">
    <property type="term" value="F:microtubule binding"/>
    <property type="evidence" value="ECO:0007669"/>
    <property type="project" value="InterPro"/>
</dbReference>
<dbReference type="InterPro" id="IPR027417">
    <property type="entry name" value="P-loop_NTPase"/>
</dbReference>
<dbReference type="OrthoDB" id="122051at2759"/>
<dbReference type="InterPro" id="IPR001752">
    <property type="entry name" value="Kinesin_motor_dom"/>
</dbReference>
<dbReference type="InterPro" id="IPR036961">
    <property type="entry name" value="Kinesin_motor_dom_sf"/>
</dbReference>
<dbReference type="GO" id="GO:0003777">
    <property type="term" value="F:microtubule motor activity"/>
    <property type="evidence" value="ECO:0007669"/>
    <property type="project" value="InterPro"/>
</dbReference>
<dbReference type="RefSeq" id="XP_012895102.1">
    <property type="nucleotide sequence ID" value="XM_013039648.1"/>
</dbReference>
<keyword evidence="3" id="KW-0067">ATP-binding</keyword>
<keyword evidence="7" id="KW-1185">Reference proteome</keyword>
<dbReference type="GO" id="GO:0005524">
    <property type="term" value="F:ATP binding"/>
    <property type="evidence" value="ECO:0007669"/>
    <property type="project" value="UniProtKB-KW"/>
</dbReference>
<dbReference type="PRINTS" id="PR00380">
    <property type="entry name" value="KINESINHEAVY"/>
</dbReference>
<protein>
    <recommendedName>
        <fullName evidence="5">Kinesin motor domain-containing protein</fullName>
    </recommendedName>
</protein>
<keyword evidence="4" id="KW-0505">Motor protein</keyword>
<name>D8LZ15_BLAHO</name>
<evidence type="ECO:0000313" key="7">
    <source>
        <dbReference type="Proteomes" id="UP000008312"/>
    </source>
</evidence>
<reference evidence="6" key="1">
    <citation type="submission" date="2010-02" db="EMBL/GenBank/DDBJ databases">
        <title>Sequencing and annotation of the Blastocystis hominis genome.</title>
        <authorList>
            <person name="Wincker P."/>
        </authorList>
    </citation>
    <scope>NUCLEOTIDE SEQUENCE</scope>
    <source>
        <strain evidence="6">Singapore isolate B</strain>
    </source>
</reference>
<dbReference type="GO" id="GO:0016887">
    <property type="term" value="F:ATP hydrolysis activity"/>
    <property type="evidence" value="ECO:0007669"/>
    <property type="project" value="TreeGrafter"/>
</dbReference>
<dbReference type="Proteomes" id="UP000008312">
    <property type="component" value="Unassembled WGS sequence"/>
</dbReference>
<evidence type="ECO:0000256" key="2">
    <source>
        <dbReference type="ARBA" id="ARBA00022741"/>
    </source>
</evidence>
<dbReference type="SUPFAM" id="SSF52540">
    <property type="entry name" value="P-loop containing nucleoside triphosphate hydrolases"/>
    <property type="match status" value="1"/>
</dbReference>
<evidence type="ECO:0000256" key="3">
    <source>
        <dbReference type="ARBA" id="ARBA00022840"/>
    </source>
</evidence>
<evidence type="ECO:0000256" key="1">
    <source>
        <dbReference type="ARBA" id="ARBA00022701"/>
    </source>
</evidence>
<keyword evidence="1" id="KW-0493">Microtubule</keyword>
<sequence length="415" mass="46938">MQDNKELLLVFRIRPQSSGVLDLIPSFQKKSNTLLHYYHEGKRTEDFPCDLILDPVVDLDLFSKKNSLLLLYGNTGSGKTYSIHGDSHHEGILLHSLRRIFEISRQQNENYFVKLSVIGVYEESSVDLLGATAQPKGAYSPSNNPIYIEQRVMSFQQGRSFLDKSQQNQCEFETRERFSAADAHILYVLRLIQCTSRGSLTRPDVNGMERPVGVLRIVDLAGCESSKTVNNRGQIVFVPKRSSVSLQMLLKCLATMFAAPVRAERAAHSLSVSTFHFCQLTVLLKDHFFAKSPGNVVLIHTVANETRDVDAEARALISLLPILPKKEGISETDGEEPCVLCPACTKKRELLEEQIREKVVKEVLKRRRTESTQIPQKSGLFLEIQSMMETTQLGELLRRYDEDMLYVTAELESKT</sequence>
<dbReference type="AlphaFoldDB" id="D8LZ15"/>
<dbReference type="PANTHER" id="PTHR24115:SF1008">
    <property type="entry name" value="KINESIN-LIKE PROTEIN SUBITO"/>
    <property type="match status" value="1"/>
</dbReference>
<dbReference type="Pfam" id="PF00225">
    <property type="entry name" value="Kinesin"/>
    <property type="match status" value="1"/>
</dbReference>
<dbReference type="InParanoid" id="D8LZ15"/>
<evidence type="ECO:0000256" key="4">
    <source>
        <dbReference type="ARBA" id="ARBA00023175"/>
    </source>
</evidence>
<dbReference type="GO" id="GO:0005871">
    <property type="term" value="C:kinesin complex"/>
    <property type="evidence" value="ECO:0007669"/>
    <property type="project" value="TreeGrafter"/>
</dbReference>
<dbReference type="Gene3D" id="3.40.850.10">
    <property type="entry name" value="Kinesin motor domain"/>
    <property type="match status" value="1"/>
</dbReference>
<keyword evidence="2" id="KW-0547">Nucleotide-binding</keyword>
<dbReference type="GO" id="GO:0005874">
    <property type="term" value="C:microtubule"/>
    <property type="evidence" value="ECO:0007669"/>
    <property type="project" value="UniProtKB-KW"/>
</dbReference>
<dbReference type="SMART" id="SM00129">
    <property type="entry name" value="KISc"/>
    <property type="match status" value="1"/>
</dbReference>
<dbReference type="PANTHER" id="PTHR24115">
    <property type="entry name" value="KINESIN-RELATED"/>
    <property type="match status" value="1"/>
</dbReference>
<feature type="domain" description="Kinesin motor" evidence="5">
    <location>
        <begin position="4"/>
        <end position="304"/>
    </location>
</feature>
<accession>D8LZ15</accession>
<dbReference type="GO" id="GO:0005634">
    <property type="term" value="C:nucleus"/>
    <property type="evidence" value="ECO:0007669"/>
    <property type="project" value="TreeGrafter"/>
</dbReference>
<gene>
    <name evidence="6" type="ORF">GSBLH_T00006237001</name>
</gene>
<proteinExistence type="predicted"/>
<evidence type="ECO:0000313" key="6">
    <source>
        <dbReference type="EMBL" id="CBK21054.2"/>
    </source>
</evidence>
<dbReference type="GeneID" id="24922362"/>
<dbReference type="EMBL" id="FN668640">
    <property type="protein sequence ID" value="CBK21054.2"/>
    <property type="molecule type" value="Genomic_DNA"/>
</dbReference>
<evidence type="ECO:0000259" key="5">
    <source>
        <dbReference type="SMART" id="SM00129"/>
    </source>
</evidence>
<dbReference type="GO" id="GO:0007018">
    <property type="term" value="P:microtubule-based movement"/>
    <property type="evidence" value="ECO:0007669"/>
    <property type="project" value="InterPro"/>
</dbReference>